<keyword evidence="2" id="KW-0805">Transcription regulation</keyword>
<dbReference type="GO" id="GO:0016987">
    <property type="term" value="F:sigma factor activity"/>
    <property type="evidence" value="ECO:0007669"/>
    <property type="project" value="UniProtKB-KW"/>
</dbReference>
<proteinExistence type="inferred from homology"/>
<sequence>MKTVHHGDEELLKRLHLGDAEAFEEIFSRFWERLYHVARARINSEEEAEEIVQDIFASLWKNHRTVLIADLPSYLFAAVRRGVISKIRSRLVHQKYQDYYLKFFPGYARTTEEAIDFEELSLVIENALQQLPEKSQQVFRLNRLLGRSVAEIAETLKMPRRTIEHHLTLSIRELRLRLKDYMPLVVVSLLLQ</sequence>
<dbReference type="EMBL" id="FQWQ01000002">
    <property type="protein sequence ID" value="SHH24768.1"/>
    <property type="molecule type" value="Genomic_DNA"/>
</dbReference>
<evidence type="ECO:0000259" key="6">
    <source>
        <dbReference type="Pfam" id="PF08281"/>
    </source>
</evidence>
<evidence type="ECO:0000256" key="1">
    <source>
        <dbReference type="ARBA" id="ARBA00010641"/>
    </source>
</evidence>
<dbReference type="InterPro" id="IPR014327">
    <property type="entry name" value="RNA_pol_sigma70_bacteroid"/>
</dbReference>
<keyword evidence="8" id="KW-1185">Reference proteome</keyword>
<dbReference type="GO" id="GO:0006352">
    <property type="term" value="P:DNA-templated transcription initiation"/>
    <property type="evidence" value="ECO:0007669"/>
    <property type="project" value="InterPro"/>
</dbReference>
<comment type="similarity">
    <text evidence="1">Belongs to the sigma-70 factor family. ECF subfamily.</text>
</comment>
<evidence type="ECO:0000313" key="8">
    <source>
        <dbReference type="Proteomes" id="UP000184212"/>
    </source>
</evidence>
<evidence type="ECO:0000256" key="4">
    <source>
        <dbReference type="ARBA" id="ARBA00023163"/>
    </source>
</evidence>
<evidence type="ECO:0000256" key="3">
    <source>
        <dbReference type="ARBA" id="ARBA00023082"/>
    </source>
</evidence>
<dbReference type="RefSeq" id="WP_073136158.1">
    <property type="nucleotide sequence ID" value="NZ_FQWQ01000002.1"/>
</dbReference>
<gene>
    <name evidence="7" type="ORF">SAMN04488109_3354</name>
</gene>
<evidence type="ECO:0000256" key="2">
    <source>
        <dbReference type="ARBA" id="ARBA00023015"/>
    </source>
</evidence>
<dbReference type="PANTHER" id="PTHR43133">
    <property type="entry name" value="RNA POLYMERASE ECF-TYPE SIGMA FACTO"/>
    <property type="match status" value="1"/>
</dbReference>
<dbReference type="Gene3D" id="1.10.10.10">
    <property type="entry name" value="Winged helix-like DNA-binding domain superfamily/Winged helix DNA-binding domain"/>
    <property type="match status" value="1"/>
</dbReference>
<name>A0A1M5REY1_9BACT</name>
<organism evidence="7 8">
    <name type="scientific">Chryseolinea serpens</name>
    <dbReference type="NCBI Taxonomy" id="947013"/>
    <lineage>
        <taxon>Bacteria</taxon>
        <taxon>Pseudomonadati</taxon>
        <taxon>Bacteroidota</taxon>
        <taxon>Cytophagia</taxon>
        <taxon>Cytophagales</taxon>
        <taxon>Fulvivirgaceae</taxon>
        <taxon>Chryseolinea</taxon>
    </lineage>
</organism>
<dbReference type="InterPro" id="IPR036388">
    <property type="entry name" value="WH-like_DNA-bd_sf"/>
</dbReference>
<dbReference type="SUPFAM" id="SSF88946">
    <property type="entry name" value="Sigma2 domain of RNA polymerase sigma factors"/>
    <property type="match status" value="1"/>
</dbReference>
<dbReference type="NCBIfam" id="TIGR02985">
    <property type="entry name" value="Sig70_bacteroi1"/>
    <property type="match status" value="1"/>
</dbReference>
<evidence type="ECO:0000259" key="5">
    <source>
        <dbReference type="Pfam" id="PF04542"/>
    </source>
</evidence>
<keyword evidence="3" id="KW-0731">Sigma factor</keyword>
<reference evidence="7 8" key="1">
    <citation type="submission" date="2016-11" db="EMBL/GenBank/DDBJ databases">
        <authorList>
            <person name="Jaros S."/>
            <person name="Januszkiewicz K."/>
            <person name="Wedrychowicz H."/>
        </authorList>
    </citation>
    <scope>NUCLEOTIDE SEQUENCE [LARGE SCALE GENOMIC DNA]</scope>
    <source>
        <strain evidence="7 8">DSM 24574</strain>
    </source>
</reference>
<protein>
    <submittedName>
        <fullName evidence="7">RNA polymerase sigma-70 factor, ECF subfamily</fullName>
    </submittedName>
</protein>
<dbReference type="PANTHER" id="PTHR43133:SF46">
    <property type="entry name" value="RNA POLYMERASE SIGMA-70 FACTOR ECF SUBFAMILY"/>
    <property type="match status" value="1"/>
</dbReference>
<dbReference type="NCBIfam" id="TIGR02937">
    <property type="entry name" value="sigma70-ECF"/>
    <property type="match status" value="1"/>
</dbReference>
<dbReference type="Gene3D" id="1.10.1740.10">
    <property type="match status" value="1"/>
</dbReference>
<dbReference type="InterPro" id="IPR013324">
    <property type="entry name" value="RNA_pol_sigma_r3/r4-like"/>
</dbReference>
<dbReference type="SUPFAM" id="SSF88659">
    <property type="entry name" value="Sigma3 and sigma4 domains of RNA polymerase sigma factors"/>
    <property type="match status" value="1"/>
</dbReference>
<dbReference type="AlphaFoldDB" id="A0A1M5REY1"/>
<dbReference type="Pfam" id="PF08281">
    <property type="entry name" value="Sigma70_r4_2"/>
    <property type="match status" value="1"/>
</dbReference>
<feature type="domain" description="RNA polymerase sigma-70 region 2" evidence="5">
    <location>
        <begin position="29"/>
        <end position="90"/>
    </location>
</feature>
<dbReference type="InterPro" id="IPR013249">
    <property type="entry name" value="RNA_pol_sigma70_r4_t2"/>
</dbReference>
<keyword evidence="4" id="KW-0804">Transcription</keyword>
<dbReference type="InterPro" id="IPR007627">
    <property type="entry name" value="RNA_pol_sigma70_r2"/>
</dbReference>
<evidence type="ECO:0000313" key="7">
    <source>
        <dbReference type="EMBL" id="SHH24768.1"/>
    </source>
</evidence>
<dbReference type="OrthoDB" id="764811at2"/>
<dbReference type="InterPro" id="IPR013325">
    <property type="entry name" value="RNA_pol_sigma_r2"/>
</dbReference>
<dbReference type="GO" id="GO:0003677">
    <property type="term" value="F:DNA binding"/>
    <property type="evidence" value="ECO:0007669"/>
    <property type="project" value="InterPro"/>
</dbReference>
<dbReference type="STRING" id="947013.SAMN04488109_3354"/>
<accession>A0A1M5REY1</accession>
<dbReference type="Proteomes" id="UP000184212">
    <property type="component" value="Unassembled WGS sequence"/>
</dbReference>
<feature type="domain" description="RNA polymerase sigma factor 70 region 4 type 2" evidence="6">
    <location>
        <begin position="123"/>
        <end position="172"/>
    </location>
</feature>
<dbReference type="Pfam" id="PF04542">
    <property type="entry name" value="Sigma70_r2"/>
    <property type="match status" value="1"/>
</dbReference>
<dbReference type="InterPro" id="IPR039425">
    <property type="entry name" value="RNA_pol_sigma-70-like"/>
</dbReference>
<dbReference type="InterPro" id="IPR014284">
    <property type="entry name" value="RNA_pol_sigma-70_dom"/>
</dbReference>